<dbReference type="InterPro" id="IPR032710">
    <property type="entry name" value="NTF2-like_dom_sf"/>
</dbReference>
<accession>A0A212J7F8</accession>
<protein>
    <recommendedName>
        <fullName evidence="1">YchJ-like middle NTF2-like domain-containing protein</fullName>
    </recommendedName>
</protein>
<name>A0A212J7F8_9PROT</name>
<sequence>MTACPCGSGNSLDACCGPLIAGAPAPTAEALMRSRYTAYATGNIAYVAATHAPEAAADFDEAGSQEMSRKVKWKGLTIEATEAGGPNDDTGTVTFAARFSMQGQESVHREISTFRKVDGRWLYVDGEVNPAVAPRRVEKIGRNDPCPCGSGKKYKKCCGA</sequence>
<dbReference type="Gene3D" id="3.10.450.50">
    <property type="match status" value="1"/>
</dbReference>
<proteinExistence type="predicted"/>
<dbReference type="InterPro" id="IPR048469">
    <property type="entry name" value="YchJ-like_M"/>
</dbReference>
<gene>
    <name evidence="2" type="ORF">KL86APRO_10627</name>
</gene>
<evidence type="ECO:0000259" key="1">
    <source>
        <dbReference type="Pfam" id="PF17775"/>
    </source>
</evidence>
<dbReference type="SUPFAM" id="SSF54427">
    <property type="entry name" value="NTF2-like"/>
    <property type="match status" value="1"/>
</dbReference>
<dbReference type="Pfam" id="PF02810">
    <property type="entry name" value="SEC-C"/>
    <property type="match status" value="1"/>
</dbReference>
<dbReference type="Pfam" id="PF17775">
    <property type="entry name" value="YchJ_M-like"/>
    <property type="match status" value="1"/>
</dbReference>
<dbReference type="NCBIfam" id="NF001213">
    <property type="entry name" value="PRK00183.1"/>
    <property type="match status" value="1"/>
</dbReference>
<dbReference type="SUPFAM" id="SSF103642">
    <property type="entry name" value="Sec-C motif"/>
    <property type="match status" value="1"/>
</dbReference>
<reference evidence="2" key="1">
    <citation type="submission" date="2016-04" db="EMBL/GenBank/DDBJ databases">
        <authorList>
            <person name="Evans L.H."/>
            <person name="Alamgir A."/>
            <person name="Owens N."/>
            <person name="Weber N.D."/>
            <person name="Virtaneva K."/>
            <person name="Barbian K."/>
            <person name="Babar A."/>
            <person name="Rosenke K."/>
        </authorList>
    </citation>
    <scope>NUCLEOTIDE SEQUENCE</scope>
    <source>
        <strain evidence="2">86</strain>
    </source>
</reference>
<dbReference type="PANTHER" id="PTHR33747">
    <property type="entry name" value="UPF0225 PROTEIN SCO1677"/>
    <property type="match status" value="1"/>
</dbReference>
<dbReference type="AlphaFoldDB" id="A0A212J7F8"/>
<dbReference type="InterPro" id="IPR004027">
    <property type="entry name" value="SEC_C_motif"/>
</dbReference>
<dbReference type="EMBL" id="FLUO01000001">
    <property type="protein sequence ID" value="SBV95370.1"/>
    <property type="molecule type" value="Genomic_DNA"/>
</dbReference>
<evidence type="ECO:0000313" key="2">
    <source>
        <dbReference type="EMBL" id="SBV95370.1"/>
    </source>
</evidence>
<organism evidence="2">
    <name type="scientific">uncultured Alphaproteobacteria bacterium</name>
    <dbReference type="NCBI Taxonomy" id="91750"/>
    <lineage>
        <taxon>Bacteria</taxon>
        <taxon>Pseudomonadati</taxon>
        <taxon>Pseudomonadota</taxon>
        <taxon>Alphaproteobacteria</taxon>
        <taxon>environmental samples</taxon>
    </lineage>
</organism>
<feature type="domain" description="YchJ-like middle NTF2-like" evidence="1">
    <location>
        <begin position="27"/>
        <end position="126"/>
    </location>
</feature>
<dbReference type="PANTHER" id="PTHR33747:SF1">
    <property type="entry name" value="ADENYLATE CYCLASE-ASSOCIATED CAP C-TERMINAL DOMAIN-CONTAINING PROTEIN"/>
    <property type="match status" value="1"/>
</dbReference>